<evidence type="ECO:0000313" key="2">
    <source>
        <dbReference type="Proteomes" id="UP000001396"/>
    </source>
</evidence>
<evidence type="ECO:0000313" key="1">
    <source>
        <dbReference type="EMBL" id="EFA74966.1"/>
    </source>
</evidence>
<dbReference type="Proteomes" id="UP000001396">
    <property type="component" value="Unassembled WGS sequence"/>
</dbReference>
<name>D3BV28_HETP5</name>
<dbReference type="AlphaFoldDB" id="D3BV28"/>
<comment type="caution">
    <text evidence="1">The sequence shown here is derived from an EMBL/GenBank/DDBJ whole genome shotgun (WGS) entry which is preliminary data.</text>
</comment>
<accession>D3BV28</accession>
<dbReference type="InterPro" id="IPR011989">
    <property type="entry name" value="ARM-like"/>
</dbReference>
<dbReference type="EMBL" id="ADBJ01000060">
    <property type="protein sequence ID" value="EFA74966.1"/>
    <property type="molecule type" value="Genomic_DNA"/>
</dbReference>
<organism evidence="1 2">
    <name type="scientific">Heterostelium pallidum (strain ATCC 26659 / Pp 5 / PN500)</name>
    <name type="common">Cellular slime mold</name>
    <name type="synonym">Polysphondylium pallidum</name>
    <dbReference type="NCBI Taxonomy" id="670386"/>
    <lineage>
        <taxon>Eukaryota</taxon>
        <taxon>Amoebozoa</taxon>
        <taxon>Evosea</taxon>
        <taxon>Eumycetozoa</taxon>
        <taxon>Dictyostelia</taxon>
        <taxon>Acytosteliales</taxon>
        <taxon>Acytosteliaceae</taxon>
        <taxon>Heterostelium</taxon>
    </lineage>
</organism>
<dbReference type="GeneID" id="31367468"/>
<dbReference type="Gene3D" id="1.25.10.10">
    <property type="entry name" value="Leucine-rich Repeat Variant"/>
    <property type="match status" value="1"/>
</dbReference>
<reference evidence="1 2" key="1">
    <citation type="journal article" date="2011" name="Genome Res.">
        <title>Phylogeny-wide analysis of social amoeba genomes highlights ancient origins for complex intercellular communication.</title>
        <authorList>
            <person name="Heidel A.J."/>
            <person name="Lawal H.M."/>
            <person name="Felder M."/>
            <person name="Schilde C."/>
            <person name="Helps N.R."/>
            <person name="Tunggal B."/>
            <person name="Rivero F."/>
            <person name="John U."/>
            <person name="Schleicher M."/>
            <person name="Eichinger L."/>
            <person name="Platzer M."/>
            <person name="Noegel A.A."/>
            <person name="Schaap P."/>
            <person name="Gloeckner G."/>
        </authorList>
    </citation>
    <scope>NUCLEOTIDE SEQUENCE [LARGE SCALE GENOMIC DNA]</scope>
    <source>
        <strain evidence="2">ATCC 26659 / Pp 5 / PN500</strain>
    </source>
</reference>
<protein>
    <submittedName>
        <fullName evidence="1">Uncharacterized protein</fullName>
    </submittedName>
</protein>
<keyword evidence="2" id="KW-1185">Reference proteome</keyword>
<proteinExistence type="predicted"/>
<dbReference type="RefSeq" id="XP_020427100.1">
    <property type="nucleotide sequence ID" value="XM_020582746.1"/>
</dbReference>
<sequence length="134" mass="14997">MAMAQDWLIQFQKSNSVWSIAPLLLQNNIVEIQYFGASTIEEIDLSSSETIDLYLRNNNNNNNNNSNSSNNNNNNRISMVLELLTILPDELLNCNHEGVGKVYSFRCGNDVATDSAVDNDVKVRAKVSEELDSL</sequence>
<dbReference type="InParanoid" id="D3BV28"/>
<gene>
    <name evidence="1" type="ORF">PPL_12000</name>
</gene>